<dbReference type="AlphaFoldDB" id="A0A2G9T5C1"/>
<keyword evidence="3" id="KW-1185">Reference proteome</keyword>
<protein>
    <submittedName>
        <fullName evidence="2">Uncharacterized protein</fullName>
    </submittedName>
</protein>
<dbReference type="EMBL" id="KZ418511">
    <property type="protein sequence ID" value="PIO53144.1"/>
    <property type="molecule type" value="Genomic_DNA"/>
</dbReference>
<feature type="compositionally biased region" description="Acidic residues" evidence="1">
    <location>
        <begin position="1"/>
        <end position="10"/>
    </location>
</feature>
<evidence type="ECO:0000256" key="1">
    <source>
        <dbReference type="SAM" id="MobiDB-lite"/>
    </source>
</evidence>
<evidence type="ECO:0000313" key="2">
    <source>
        <dbReference type="EMBL" id="PIO53144.1"/>
    </source>
</evidence>
<name>A0A2G9T5C1_TELCI</name>
<evidence type="ECO:0000313" key="3">
    <source>
        <dbReference type="Proteomes" id="UP000230423"/>
    </source>
</evidence>
<proteinExistence type="predicted"/>
<feature type="region of interest" description="Disordered" evidence="1">
    <location>
        <begin position="1"/>
        <end position="24"/>
    </location>
</feature>
<sequence length="24" mass="2890">MEYEDLDDSDSDHRAEDDEDMEDL</sequence>
<gene>
    <name evidence="2" type="ORF">TELCIR_25536</name>
</gene>
<reference evidence="2 3" key="1">
    <citation type="submission" date="2015-09" db="EMBL/GenBank/DDBJ databases">
        <title>Draft genome of the parasitic nematode Teladorsagia circumcincta isolate WARC Sus (inbred).</title>
        <authorList>
            <person name="Mitreva M."/>
        </authorList>
    </citation>
    <scope>NUCLEOTIDE SEQUENCE [LARGE SCALE GENOMIC DNA]</scope>
    <source>
        <strain evidence="2 3">S</strain>
    </source>
</reference>
<dbReference type="Proteomes" id="UP000230423">
    <property type="component" value="Unassembled WGS sequence"/>
</dbReference>
<accession>A0A2G9T5C1</accession>
<organism evidence="2 3">
    <name type="scientific">Teladorsagia circumcincta</name>
    <name type="common">Brown stomach worm</name>
    <name type="synonym">Ostertagia circumcincta</name>
    <dbReference type="NCBI Taxonomy" id="45464"/>
    <lineage>
        <taxon>Eukaryota</taxon>
        <taxon>Metazoa</taxon>
        <taxon>Ecdysozoa</taxon>
        <taxon>Nematoda</taxon>
        <taxon>Chromadorea</taxon>
        <taxon>Rhabditida</taxon>
        <taxon>Rhabditina</taxon>
        <taxon>Rhabditomorpha</taxon>
        <taxon>Strongyloidea</taxon>
        <taxon>Trichostrongylidae</taxon>
        <taxon>Teladorsagia</taxon>
    </lineage>
</organism>